<dbReference type="GO" id="GO:0004518">
    <property type="term" value="F:nuclease activity"/>
    <property type="evidence" value="ECO:0007669"/>
    <property type="project" value="UniProtKB-KW"/>
</dbReference>
<comment type="similarity">
    <text evidence="7">Belongs to the PINc/VapC protein family.</text>
</comment>
<dbReference type="GO" id="GO:0046872">
    <property type="term" value="F:metal ion binding"/>
    <property type="evidence" value="ECO:0007669"/>
    <property type="project" value="UniProtKB-KW"/>
</dbReference>
<dbReference type="InterPro" id="IPR029060">
    <property type="entry name" value="PIN-like_dom_sf"/>
</dbReference>
<accession>A0A0M2Q065</accession>
<keyword evidence="10" id="KW-1185">Reference proteome</keyword>
<dbReference type="eggNOG" id="COG1487">
    <property type="taxonomic scope" value="Bacteria"/>
</dbReference>
<dbReference type="CDD" id="cd09881">
    <property type="entry name" value="PIN_VapC4-5_FitB-like"/>
    <property type="match status" value="1"/>
</dbReference>
<keyword evidence="3" id="KW-0540">Nuclease</keyword>
<evidence type="ECO:0000256" key="4">
    <source>
        <dbReference type="ARBA" id="ARBA00022723"/>
    </source>
</evidence>
<dbReference type="STRING" id="317619.GCA_000332315_00693"/>
<name>A0A0M2Q065_PROHO</name>
<dbReference type="Gene3D" id="3.40.50.1010">
    <property type="entry name" value="5'-nuclease"/>
    <property type="match status" value="1"/>
</dbReference>
<protein>
    <submittedName>
        <fullName evidence="9">PilT protein domain protein</fullName>
    </submittedName>
</protein>
<proteinExistence type="inferred from homology"/>
<dbReference type="SUPFAM" id="SSF88723">
    <property type="entry name" value="PIN domain-like"/>
    <property type="match status" value="1"/>
</dbReference>
<evidence type="ECO:0000313" key="10">
    <source>
        <dbReference type="Proteomes" id="UP000034681"/>
    </source>
</evidence>
<evidence type="ECO:0000256" key="5">
    <source>
        <dbReference type="ARBA" id="ARBA00022801"/>
    </source>
</evidence>
<gene>
    <name evidence="9" type="ORF">PROH_09680</name>
</gene>
<comment type="cofactor">
    <cofactor evidence="1">
        <name>Mg(2+)</name>
        <dbReference type="ChEBI" id="CHEBI:18420"/>
    </cofactor>
</comment>
<dbReference type="InterPro" id="IPR002716">
    <property type="entry name" value="PIN_dom"/>
</dbReference>
<dbReference type="Pfam" id="PF01850">
    <property type="entry name" value="PIN"/>
    <property type="match status" value="1"/>
</dbReference>
<keyword evidence="5" id="KW-0378">Hydrolase</keyword>
<evidence type="ECO:0000256" key="7">
    <source>
        <dbReference type="ARBA" id="ARBA00038093"/>
    </source>
</evidence>
<dbReference type="PANTHER" id="PTHR33653">
    <property type="entry name" value="RIBONUCLEASE VAPC2"/>
    <property type="match status" value="1"/>
</dbReference>
<feature type="domain" description="PIN" evidence="8">
    <location>
        <begin position="2"/>
        <end position="120"/>
    </location>
</feature>
<evidence type="ECO:0000256" key="6">
    <source>
        <dbReference type="ARBA" id="ARBA00022842"/>
    </source>
</evidence>
<reference evidence="9" key="1">
    <citation type="submission" date="2012-04" db="EMBL/GenBank/DDBJ databases">
        <authorList>
            <person name="Borisov I.G."/>
            <person name="Ivanikova N.V."/>
            <person name="Pinevich A.V."/>
        </authorList>
    </citation>
    <scope>NUCLEOTIDE SEQUENCE [LARGE SCALE GENOMIC DNA]</scope>
    <source>
        <strain evidence="9">CALU 1027</strain>
    </source>
</reference>
<evidence type="ECO:0000256" key="2">
    <source>
        <dbReference type="ARBA" id="ARBA00022649"/>
    </source>
</evidence>
<keyword evidence="2" id="KW-1277">Toxin-antitoxin system</keyword>
<evidence type="ECO:0000256" key="3">
    <source>
        <dbReference type="ARBA" id="ARBA00022722"/>
    </source>
</evidence>
<dbReference type="GO" id="GO:0016787">
    <property type="term" value="F:hydrolase activity"/>
    <property type="evidence" value="ECO:0007669"/>
    <property type="project" value="UniProtKB-KW"/>
</dbReference>
<dbReference type="RefSeq" id="WP_017711337.1">
    <property type="nucleotide sequence ID" value="NZ_KB235933.1"/>
</dbReference>
<keyword evidence="6" id="KW-0460">Magnesium</keyword>
<evidence type="ECO:0000256" key="1">
    <source>
        <dbReference type="ARBA" id="ARBA00001946"/>
    </source>
</evidence>
<dbReference type="PANTHER" id="PTHR33653:SF1">
    <property type="entry name" value="RIBONUCLEASE VAPC2"/>
    <property type="match status" value="1"/>
</dbReference>
<dbReference type="EMBL" id="AJTX02000004">
    <property type="protein sequence ID" value="KKJ00032.1"/>
    <property type="molecule type" value="Genomic_DNA"/>
</dbReference>
<comment type="caution">
    <text evidence="9">The sequence shown here is derived from an EMBL/GenBank/DDBJ whole genome shotgun (WGS) entry which is preliminary data.</text>
</comment>
<dbReference type="InterPro" id="IPR050556">
    <property type="entry name" value="Type_II_TA_system_RNase"/>
</dbReference>
<dbReference type="Proteomes" id="UP000034681">
    <property type="component" value="Unassembled WGS sequence"/>
</dbReference>
<organism evidence="9 10">
    <name type="scientific">Prochlorothrix hollandica PCC 9006 = CALU 1027</name>
    <dbReference type="NCBI Taxonomy" id="317619"/>
    <lineage>
        <taxon>Bacteria</taxon>
        <taxon>Bacillati</taxon>
        <taxon>Cyanobacteriota</taxon>
        <taxon>Cyanophyceae</taxon>
        <taxon>Prochlorotrichales</taxon>
        <taxon>Prochlorotrichaceae</taxon>
        <taxon>Prochlorothrix</taxon>
    </lineage>
</organism>
<dbReference type="AlphaFoldDB" id="A0A0M2Q065"/>
<keyword evidence="4" id="KW-0479">Metal-binding</keyword>
<evidence type="ECO:0000259" key="8">
    <source>
        <dbReference type="Pfam" id="PF01850"/>
    </source>
</evidence>
<sequence>MYLLDTNICIALIQGHPQVQATFRLRGRHCYTSSVVVAELYKGVFCSTRQQANLQDLGSFLRLIPSLAFDEQSALEFGRIQGELKQIGRPTGVMDALIAAVARSRQLTLVTHNTRDFININNLSLEDWML</sequence>
<evidence type="ECO:0000313" key="9">
    <source>
        <dbReference type="EMBL" id="KKJ00032.1"/>
    </source>
</evidence>
<dbReference type="OrthoDB" id="9796690at2"/>